<reference evidence="1" key="1">
    <citation type="submission" date="2019-11" db="EMBL/GenBank/DDBJ databases">
        <title>Nori genome reveals adaptations in red seaweeds to the harsh intertidal environment.</title>
        <authorList>
            <person name="Wang D."/>
            <person name="Mao Y."/>
        </authorList>
    </citation>
    <scope>NUCLEOTIDE SEQUENCE</scope>
    <source>
        <tissue evidence="1">Gametophyte</tissue>
    </source>
</reference>
<evidence type="ECO:0000313" key="1">
    <source>
        <dbReference type="EMBL" id="KAK1869409.1"/>
    </source>
</evidence>
<dbReference type="Proteomes" id="UP000798662">
    <property type="component" value="Chromosome 3"/>
</dbReference>
<accession>A0ACC3CHN7</accession>
<keyword evidence="2" id="KW-1185">Reference proteome</keyword>
<gene>
    <name evidence="1" type="ORF">I4F81_011886</name>
</gene>
<evidence type="ECO:0000313" key="2">
    <source>
        <dbReference type="Proteomes" id="UP000798662"/>
    </source>
</evidence>
<protein>
    <submittedName>
        <fullName evidence="1">Uncharacterized protein</fullName>
    </submittedName>
</protein>
<comment type="caution">
    <text evidence="1">The sequence shown here is derived from an EMBL/GenBank/DDBJ whole genome shotgun (WGS) entry which is preliminary data.</text>
</comment>
<name>A0ACC3CHN7_PYRYE</name>
<organism evidence="1 2">
    <name type="scientific">Pyropia yezoensis</name>
    <name type="common">Susabi-nori</name>
    <name type="synonym">Porphyra yezoensis</name>
    <dbReference type="NCBI Taxonomy" id="2788"/>
    <lineage>
        <taxon>Eukaryota</taxon>
        <taxon>Rhodophyta</taxon>
        <taxon>Bangiophyceae</taxon>
        <taxon>Bangiales</taxon>
        <taxon>Bangiaceae</taxon>
        <taxon>Pyropia</taxon>
    </lineage>
</organism>
<dbReference type="EMBL" id="CM020620">
    <property type="protein sequence ID" value="KAK1869409.1"/>
    <property type="molecule type" value="Genomic_DNA"/>
</dbReference>
<proteinExistence type="predicted"/>
<sequence>MATATAAAPAVAAMAAAGEDALASLRAAAAAILARGGAPTAAAKEEYAGLMARWAAAGGPADDAVVAVGSAVYGVEAAAAAKPAAEAKAAAPAVAYARVDFDFLEGFMKDVFVQYGVPDEEAVTAAKVLIESDKRGIDSHGIGRLNPIYCQRLKAGIMKPTAPFEVVKETPSTAVIDGHMGLGLVIGPRAMDMCIAKAKEVGVAMVVVRNSTHYGMAGYYPLMAVAKGCIGFTGTNARPSIAPLGGVQPMLGTNPITFGCGSDDPFPYVLDCATSINQRGKIERYAREGMPTPAGQVIDKQGVVRTDTDGILKDLTTRNCALAPLGGVSMDTGAHKGTGYATVCEILSTALQGNPTSPELTGVDQATGKPAPMPLGHWFIAVDVARFTEVSTFESRVGGLLRELRASEKNPKGDGEIMTAGEPEHRAWTERSQNGGTLVPPALQKDMVNLRAQFPALQDKYAKFSWE</sequence>